<sequence>MTAVSVSAGWTGTDERWSALPPNGNIVFGSDENVADLVIPDEHAAGVVGRVIAADGHWTIQNATAQTPMLVENVAGNDFVSVPAGMEMPVPFTSARVLVFGSTGILAFSVQAAGHPPRVPARPTADGGTSPLNHGAKYFGVLVALCEPALRYGPMSTLPTSAEIAQRLRRLPAYRSITSAAVDFHLNYLCTRKLRGFVDAYSSIVGAPAPVVAHSRRNALVQLALRFNLVRRQHLRMLEGGARQPIAPPQAPRRLARRPAPRPQG</sequence>
<dbReference type="OrthoDB" id="5142616at2"/>
<keyword evidence="2" id="KW-0723">Serine/threonine-protein kinase</keyword>
<keyword evidence="2" id="KW-0418">Kinase</keyword>
<proteinExistence type="predicted"/>
<keyword evidence="3" id="KW-1185">Reference proteome</keyword>
<protein>
    <submittedName>
        <fullName evidence="2">Serine/threonine protein kinase</fullName>
    </submittedName>
</protein>
<organism evidence="2 3">
    <name type="scientific">Micromonospora orduensis</name>
    <dbReference type="NCBI Taxonomy" id="1420891"/>
    <lineage>
        <taxon>Bacteria</taxon>
        <taxon>Bacillati</taxon>
        <taxon>Actinomycetota</taxon>
        <taxon>Actinomycetes</taxon>
        <taxon>Micromonosporales</taxon>
        <taxon>Micromonosporaceae</taxon>
        <taxon>Micromonospora</taxon>
    </lineage>
</organism>
<name>A0A5C4QX07_9ACTN</name>
<evidence type="ECO:0000256" key="1">
    <source>
        <dbReference type="SAM" id="MobiDB-lite"/>
    </source>
</evidence>
<dbReference type="GO" id="GO:0004674">
    <property type="term" value="F:protein serine/threonine kinase activity"/>
    <property type="evidence" value="ECO:0007669"/>
    <property type="project" value="UniProtKB-KW"/>
</dbReference>
<reference evidence="2 3" key="1">
    <citation type="submission" date="2019-06" db="EMBL/GenBank/DDBJ databases">
        <title>Micromonospora ordensis sp. nov., isolated from deep marine sediment.</title>
        <authorList>
            <person name="Veyisoglu A."/>
            <person name="Carro L."/>
            <person name="Klenk H.-P."/>
            <person name="Sahin N."/>
        </authorList>
    </citation>
    <scope>NUCLEOTIDE SEQUENCE [LARGE SCALE GENOMIC DNA]</scope>
    <source>
        <strain evidence="2 3">S2509</strain>
    </source>
</reference>
<dbReference type="EMBL" id="VDFY01000106">
    <property type="protein sequence ID" value="TNH30588.1"/>
    <property type="molecule type" value="Genomic_DNA"/>
</dbReference>
<dbReference type="AlphaFoldDB" id="A0A5C4QX07"/>
<gene>
    <name evidence="2" type="ORF">FHG89_06870</name>
</gene>
<dbReference type="Proteomes" id="UP000306145">
    <property type="component" value="Unassembled WGS sequence"/>
</dbReference>
<keyword evidence="2" id="KW-0808">Transferase</keyword>
<comment type="caution">
    <text evidence="2">The sequence shown here is derived from an EMBL/GenBank/DDBJ whole genome shotgun (WGS) entry which is preliminary data.</text>
</comment>
<accession>A0A5C4QX07</accession>
<feature type="region of interest" description="Disordered" evidence="1">
    <location>
        <begin position="240"/>
        <end position="265"/>
    </location>
</feature>
<feature type="compositionally biased region" description="Basic residues" evidence="1">
    <location>
        <begin position="254"/>
        <end position="265"/>
    </location>
</feature>
<evidence type="ECO:0000313" key="3">
    <source>
        <dbReference type="Proteomes" id="UP000306145"/>
    </source>
</evidence>
<dbReference type="RefSeq" id="WP_139583510.1">
    <property type="nucleotide sequence ID" value="NZ_VDFY01000106.1"/>
</dbReference>
<evidence type="ECO:0000313" key="2">
    <source>
        <dbReference type="EMBL" id="TNH30588.1"/>
    </source>
</evidence>